<reference evidence="2 3" key="1">
    <citation type="journal article" date="2015" name="Int. J. Syst. Evol. Microbiol.">
        <title>Flavisolibacter ginsenosidimutans sp. nov., with ginsenoside-converting activity isolated from soil used for cultivating ginseng.</title>
        <authorList>
            <person name="Zhao Y."/>
            <person name="Liu Q."/>
            <person name="Kang M.S."/>
            <person name="Jin F."/>
            <person name="Yu H."/>
            <person name="Im W.T."/>
        </authorList>
    </citation>
    <scope>NUCLEOTIDE SEQUENCE [LARGE SCALE GENOMIC DNA]</scope>
    <source>
        <strain evidence="2 3">Gsoil 636</strain>
    </source>
</reference>
<accession>A0A5B8UEH9</accession>
<dbReference type="EMBL" id="CP042433">
    <property type="protein sequence ID" value="QEC54716.1"/>
    <property type="molecule type" value="Genomic_DNA"/>
</dbReference>
<sequence>MVNDRESNPQNQQGSENTENLDRERKEQFNELSELSLEERIAVADRIGIPVDNVSDAAALGTAIGRNDTAGGAGERIEESTDEETDR</sequence>
<dbReference type="RefSeq" id="WP_146781952.1">
    <property type="nucleotide sequence ID" value="NZ_BAABIO010000006.1"/>
</dbReference>
<feature type="compositionally biased region" description="Polar residues" evidence="1">
    <location>
        <begin position="8"/>
        <end position="18"/>
    </location>
</feature>
<dbReference type="AlphaFoldDB" id="A0A5B8UEH9"/>
<feature type="region of interest" description="Disordered" evidence="1">
    <location>
        <begin position="1"/>
        <end position="30"/>
    </location>
</feature>
<name>A0A5B8UEH9_9BACT</name>
<dbReference type="KEGG" id="fgg:FSB75_01970"/>
<feature type="region of interest" description="Disordered" evidence="1">
    <location>
        <begin position="63"/>
        <end position="87"/>
    </location>
</feature>
<organism evidence="2 3">
    <name type="scientific">Flavisolibacter ginsenosidimutans</name>
    <dbReference type="NCBI Taxonomy" id="661481"/>
    <lineage>
        <taxon>Bacteria</taxon>
        <taxon>Pseudomonadati</taxon>
        <taxon>Bacteroidota</taxon>
        <taxon>Chitinophagia</taxon>
        <taxon>Chitinophagales</taxon>
        <taxon>Chitinophagaceae</taxon>
        <taxon>Flavisolibacter</taxon>
    </lineage>
</organism>
<evidence type="ECO:0000256" key="1">
    <source>
        <dbReference type="SAM" id="MobiDB-lite"/>
    </source>
</evidence>
<protein>
    <submittedName>
        <fullName evidence="2">Uncharacterized protein</fullName>
    </submittedName>
</protein>
<keyword evidence="3" id="KW-1185">Reference proteome</keyword>
<feature type="compositionally biased region" description="Basic and acidic residues" evidence="1">
    <location>
        <begin position="20"/>
        <end position="29"/>
    </location>
</feature>
<evidence type="ECO:0000313" key="3">
    <source>
        <dbReference type="Proteomes" id="UP000321204"/>
    </source>
</evidence>
<dbReference type="Proteomes" id="UP000321204">
    <property type="component" value="Chromosome"/>
</dbReference>
<proteinExistence type="predicted"/>
<gene>
    <name evidence="2" type="ORF">FSB75_01970</name>
</gene>
<evidence type="ECO:0000313" key="2">
    <source>
        <dbReference type="EMBL" id="QEC54716.1"/>
    </source>
</evidence>